<evidence type="ECO:0000313" key="4">
    <source>
        <dbReference type="EMBL" id="SEG83259.1"/>
    </source>
</evidence>
<dbReference type="InterPro" id="IPR016032">
    <property type="entry name" value="Sig_transdc_resp-reg_C-effctor"/>
</dbReference>
<dbReference type="Pfam" id="PF13191">
    <property type="entry name" value="AAA_16"/>
    <property type="match status" value="1"/>
</dbReference>
<proteinExistence type="predicted"/>
<dbReference type="SUPFAM" id="SSF46894">
    <property type="entry name" value="C-terminal effector domain of the bipartite response regulators"/>
    <property type="match status" value="1"/>
</dbReference>
<evidence type="ECO:0000256" key="2">
    <source>
        <dbReference type="ARBA" id="ARBA00022840"/>
    </source>
</evidence>
<dbReference type="InterPro" id="IPR011990">
    <property type="entry name" value="TPR-like_helical_dom_sf"/>
</dbReference>
<dbReference type="Gene3D" id="1.10.10.10">
    <property type="entry name" value="Winged helix-like DNA-binding domain superfamily/Winged helix DNA-binding domain"/>
    <property type="match status" value="1"/>
</dbReference>
<dbReference type="Pfam" id="PF00196">
    <property type="entry name" value="GerE"/>
    <property type="match status" value="1"/>
</dbReference>
<dbReference type="OrthoDB" id="134933at2"/>
<dbReference type="GO" id="GO:0003677">
    <property type="term" value="F:DNA binding"/>
    <property type="evidence" value="ECO:0007669"/>
    <property type="project" value="InterPro"/>
</dbReference>
<keyword evidence="5" id="KW-1185">Reference proteome</keyword>
<dbReference type="PANTHER" id="PTHR16305">
    <property type="entry name" value="TESTICULAR SOLUBLE ADENYLYL CYCLASE"/>
    <property type="match status" value="1"/>
</dbReference>
<dbReference type="GO" id="GO:0005524">
    <property type="term" value="F:ATP binding"/>
    <property type="evidence" value="ECO:0007669"/>
    <property type="project" value="UniProtKB-KW"/>
</dbReference>
<dbReference type="Gene3D" id="3.40.50.300">
    <property type="entry name" value="P-loop containing nucleotide triphosphate hydrolases"/>
    <property type="match status" value="1"/>
</dbReference>
<accession>A0A1H6DDB1</accession>
<gene>
    <name evidence="4" type="ORF">SAMN05216223_11434</name>
</gene>
<feature type="domain" description="HTH luxR-type" evidence="3">
    <location>
        <begin position="878"/>
        <end position="943"/>
    </location>
</feature>
<evidence type="ECO:0000259" key="3">
    <source>
        <dbReference type="PROSITE" id="PS50043"/>
    </source>
</evidence>
<dbReference type="PROSITE" id="PS50043">
    <property type="entry name" value="HTH_LUXR_2"/>
    <property type="match status" value="1"/>
</dbReference>
<evidence type="ECO:0000313" key="5">
    <source>
        <dbReference type="Proteomes" id="UP000236754"/>
    </source>
</evidence>
<dbReference type="GO" id="GO:0004016">
    <property type="term" value="F:adenylate cyclase activity"/>
    <property type="evidence" value="ECO:0007669"/>
    <property type="project" value="TreeGrafter"/>
</dbReference>
<reference evidence="4 5" key="1">
    <citation type="submission" date="2016-10" db="EMBL/GenBank/DDBJ databases">
        <authorList>
            <person name="de Groot N.N."/>
        </authorList>
    </citation>
    <scope>NUCLEOTIDE SEQUENCE [LARGE SCALE GENOMIC DNA]</scope>
    <source>
        <strain evidence="4 5">CGMCC 4.2023</strain>
    </source>
</reference>
<dbReference type="Proteomes" id="UP000236754">
    <property type="component" value="Unassembled WGS sequence"/>
</dbReference>
<evidence type="ECO:0000256" key="1">
    <source>
        <dbReference type="ARBA" id="ARBA00022741"/>
    </source>
</evidence>
<dbReference type="PRINTS" id="PR00038">
    <property type="entry name" value="HTHLUXR"/>
</dbReference>
<dbReference type="GO" id="GO:0005737">
    <property type="term" value="C:cytoplasm"/>
    <property type="evidence" value="ECO:0007669"/>
    <property type="project" value="TreeGrafter"/>
</dbReference>
<dbReference type="GO" id="GO:0006355">
    <property type="term" value="P:regulation of DNA-templated transcription"/>
    <property type="evidence" value="ECO:0007669"/>
    <property type="project" value="InterPro"/>
</dbReference>
<dbReference type="Gene3D" id="1.25.40.10">
    <property type="entry name" value="Tetratricopeptide repeat domain"/>
    <property type="match status" value="1"/>
</dbReference>
<dbReference type="SMART" id="SM00421">
    <property type="entry name" value="HTH_LUXR"/>
    <property type="match status" value="1"/>
</dbReference>
<sequence>MSVAGSAAGASADGRGEVFVGRLDESGRLAACVEQVRGGEAWLAVVEGEAGIGKTALVRRTVAALEDFTVLWATGDPSETDLPGGVLGQLIRRVDPEVAARFPLLAQESVVGASPYAIGGQMLLLLGALQEPRGPVALVVDDVHWADPLSLQVLGFVLRRLWADRVLTVLLTRPDAERAVDTLDRLARSLDRAVRIEVGGLDEDDAGQLARRLLDVRPAPSLVRRLHGYTKGHPLYLRTVLAEVPVDTLRDEAAERWPVPRTLRVGVSTLLDHLPADSVALLEAMAVLDTRLPLTIVGQVAGVDDPARALRPALTAGLAQWWPSESQSPVAMVHALHRDAVHDGMDPERRRTLHVAAAGVVGTAAAWAHRVAAATSADPELAAELERSAQAEAVLGRNSLAATRLLWASSLSGERADRERRLVAACAQSLLTLQPVTAVKLRAQVEDCAPSTLRSCVLGVMDLLDGRFAAAEARLTEAWQDALPDPEAGWVAVLAGTFLAVLMIRHSRGAEAVRIAGRTLALGDLDPATSDLTRAMLATGRLWDQGPRAALPDLAHLPAEASQAADHQLATLATRGVLHLFLGRLPAAHADLATVAHRDQQGAGSKLSHQSLSLLAIVEYLSGDWNASESASDRAQAIAAIQDHVLGDAAAWFAAVCVEAGRGRWDAAQRHVDAMLRITAALGSPPTETVYAALGQAMVAQARADHVAMLRSLEPLLDRAEGSGDGRIRLRFKPFWLWQQSLLVEALTGTGQLAAAALALDDFRDGYDGTGYLRVVLARLRGRLAEAQGRPHDALVIYTQAVAGSAEEGDDDAAPLFRAMLEHSYAKLLVATNSASRREAARWFKSAHDRFAALRAAPFLARCDADLAAIGLTAPVQAPSRVLALTERELSVAHLIAGGRTNQEAAAELYVTPKTVEYHLSNIYAKLGISSRRRLAEALRAQQPQPER</sequence>
<dbReference type="CDD" id="cd06170">
    <property type="entry name" value="LuxR_C_like"/>
    <property type="match status" value="1"/>
</dbReference>
<organism evidence="4 5">
    <name type="scientific">Actinacidiphila yanglinensis</name>
    <dbReference type="NCBI Taxonomy" id="310779"/>
    <lineage>
        <taxon>Bacteria</taxon>
        <taxon>Bacillati</taxon>
        <taxon>Actinomycetota</taxon>
        <taxon>Actinomycetes</taxon>
        <taxon>Kitasatosporales</taxon>
        <taxon>Streptomycetaceae</taxon>
        <taxon>Actinacidiphila</taxon>
    </lineage>
</organism>
<dbReference type="SUPFAM" id="SSF52540">
    <property type="entry name" value="P-loop containing nucleoside triphosphate hydrolases"/>
    <property type="match status" value="1"/>
</dbReference>
<dbReference type="InterPro" id="IPR000792">
    <property type="entry name" value="Tscrpt_reg_LuxR_C"/>
</dbReference>
<dbReference type="InterPro" id="IPR036388">
    <property type="entry name" value="WH-like_DNA-bd_sf"/>
</dbReference>
<dbReference type="EMBL" id="FNVU01000014">
    <property type="protein sequence ID" value="SEG83259.1"/>
    <property type="molecule type" value="Genomic_DNA"/>
</dbReference>
<dbReference type="InterPro" id="IPR027417">
    <property type="entry name" value="P-loop_NTPase"/>
</dbReference>
<dbReference type="RefSeq" id="WP_103888746.1">
    <property type="nucleotide sequence ID" value="NZ_FNVU01000014.1"/>
</dbReference>
<name>A0A1H6DDB1_9ACTN</name>
<protein>
    <submittedName>
        <fullName evidence="4">Regulatory protein, luxR family</fullName>
    </submittedName>
</protein>
<dbReference type="PANTHER" id="PTHR16305:SF35">
    <property type="entry name" value="TRANSCRIPTIONAL ACTIVATOR DOMAIN"/>
    <property type="match status" value="1"/>
</dbReference>
<keyword evidence="1" id="KW-0547">Nucleotide-binding</keyword>
<dbReference type="AlphaFoldDB" id="A0A1H6DDB1"/>
<dbReference type="InterPro" id="IPR041664">
    <property type="entry name" value="AAA_16"/>
</dbReference>
<keyword evidence="2" id="KW-0067">ATP-binding</keyword>